<feature type="chain" id="PRO_5039271606" evidence="1">
    <location>
        <begin position="27"/>
        <end position="131"/>
    </location>
</feature>
<feature type="signal peptide" evidence="1">
    <location>
        <begin position="1"/>
        <end position="26"/>
    </location>
</feature>
<gene>
    <name evidence="2" type="ORF">KIW84_056614</name>
</gene>
<evidence type="ECO:0000313" key="3">
    <source>
        <dbReference type="Proteomes" id="UP001058974"/>
    </source>
</evidence>
<name>A0A9D5ALN0_PEA</name>
<dbReference type="Gramene" id="Psat05G0661400-T1">
    <property type="protein sequence ID" value="KAI5411609.1"/>
    <property type="gene ID" value="KIW84_056614"/>
</dbReference>
<comment type="caution">
    <text evidence="2">The sequence shown here is derived from an EMBL/GenBank/DDBJ whole genome shotgun (WGS) entry which is preliminary data.</text>
</comment>
<proteinExistence type="predicted"/>
<sequence length="131" mass="14552">MARLNSALLITLLFLIMHSSPSSIDARKTLKMDTQEFPSSKGTLPLTDAINNLNIYRNGRLVARLANNGRVLVSSVPSPGESMIDPNWHRAMVEEMTALDLNNIWNIVTLPPHKTTMGYQWVYTVKVGSDG</sequence>
<keyword evidence="1" id="KW-0732">Signal</keyword>
<dbReference type="AlphaFoldDB" id="A0A9D5ALN0"/>
<keyword evidence="3" id="KW-1185">Reference proteome</keyword>
<reference evidence="2 3" key="1">
    <citation type="journal article" date="2022" name="Nat. Genet.">
        <title>Improved pea reference genome and pan-genome highlight genomic features and evolutionary characteristics.</title>
        <authorList>
            <person name="Yang T."/>
            <person name="Liu R."/>
            <person name="Luo Y."/>
            <person name="Hu S."/>
            <person name="Wang D."/>
            <person name="Wang C."/>
            <person name="Pandey M.K."/>
            <person name="Ge S."/>
            <person name="Xu Q."/>
            <person name="Li N."/>
            <person name="Li G."/>
            <person name="Huang Y."/>
            <person name="Saxena R.K."/>
            <person name="Ji Y."/>
            <person name="Li M."/>
            <person name="Yan X."/>
            <person name="He Y."/>
            <person name="Liu Y."/>
            <person name="Wang X."/>
            <person name="Xiang C."/>
            <person name="Varshney R.K."/>
            <person name="Ding H."/>
            <person name="Gao S."/>
            <person name="Zong X."/>
        </authorList>
    </citation>
    <scope>NUCLEOTIDE SEQUENCE [LARGE SCALE GENOMIC DNA]</scope>
    <source>
        <strain evidence="2 3">cv. Zhongwan 6</strain>
    </source>
</reference>
<protein>
    <submittedName>
        <fullName evidence="2">Uncharacterized protein</fullName>
    </submittedName>
</protein>
<organism evidence="2 3">
    <name type="scientific">Pisum sativum</name>
    <name type="common">Garden pea</name>
    <name type="synonym">Lathyrus oleraceus</name>
    <dbReference type="NCBI Taxonomy" id="3888"/>
    <lineage>
        <taxon>Eukaryota</taxon>
        <taxon>Viridiplantae</taxon>
        <taxon>Streptophyta</taxon>
        <taxon>Embryophyta</taxon>
        <taxon>Tracheophyta</taxon>
        <taxon>Spermatophyta</taxon>
        <taxon>Magnoliopsida</taxon>
        <taxon>eudicotyledons</taxon>
        <taxon>Gunneridae</taxon>
        <taxon>Pentapetalae</taxon>
        <taxon>rosids</taxon>
        <taxon>fabids</taxon>
        <taxon>Fabales</taxon>
        <taxon>Fabaceae</taxon>
        <taxon>Papilionoideae</taxon>
        <taxon>50 kb inversion clade</taxon>
        <taxon>NPAAA clade</taxon>
        <taxon>Hologalegina</taxon>
        <taxon>IRL clade</taxon>
        <taxon>Fabeae</taxon>
        <taxon>Lathyrus</taxon>
    </lineage>
</organism>
<dbReference type="Proteomes" id="UP001058974">
    <property type="component" value="Chromosome 5"/>
</dbReference>
<accession>A0A9D5ALN0</accession>
<dbReference type="EMBL" id="JAMSHJ010000005">
    <property type="protein sequence ID" value="KAI5411609.1"/>
    <property type="molecule type" value="Genomic_DNA"/>
</dbReference>
<evidence type="ECO:0000256" key="1">
    <source>
        <dbReference type="SAM" id="SignalP"/>
    </source>
</evidence>
<evidence type="ECO:0000313" key="2">
    <source>
        <dbReference type="EMBL" id="KAI5411609.1"/>
    </source>
</evidence>